<keyword evidence="3" id="KW-1185">Reference proteome</keyword>
<dbReference type="InterPro" id="IPR036388">
    <property type="entry name" value="WH-like_DNA-bd_sf"/>
</dbReference>
<dbReference type="GO" id="GO:0003677">
    <property type="term" value="F:DNA binding"/>
    <property type="evidence" value="ECO:0007669"/>
    <property type="project" value="InterPro"/>
</dbReference>
<gene>
    <name evidence="2" type="ORF">H7F16_14525</name>
</gene>
<sequence>MQRDEALAAVIRAQGGAGFTPALLVWLAAVAAPDSVVGLAFGADGPPRVLFRQARATQVFARLEAGYLAGAYLLDPFHALHLRQAGAGAYRLCDVAPDAFSRSRYHEEYYRDTTLLDEIVLLARPQAGMTLMLCLGRDATSGTGFDAADWAACRAAAPVAAALAERQWGGLQPGGSASDVVTALIAAARQRDIGLSRRQAEVALMILRGHSTASIALGLGVSAQTVKVFRRQLYMRCAISSQAELFALMLPMLANRISSAAPTRTEG</sequence>
<protein>
    <submittedName>
        <fullName evidence="2">Helix-turn-helix transcriptional regulator</fullName>
    </submittedName>
</protein>
<dbReference type="Pfam" id="PF00196">
    <property type="entry name" value="GerE"/>
    <property type="match status" value="1"/>
</dbReference>
<dbReference type="SMART" id="SM00421">
    <property type="entry name" value="HTH_LUXR"/>
    <property type="match status" value="1"/>
</dbReference>
<reference evidence="2 3" key="1">
    <citation type="journal article" date="2017" name="Int. J. Syst. Evol. Microbiol.">
        <title>Gemmobacter straminiformis sp. nov., isolated from an artificial fountain.</title>
        <authorList>
            <person name="Kang J.Y."/>
            <person name="Kim M.J."/>
            <person name="Chun J."/>
            <person name="Son K.P."/>
            <person name="Jahng K.Y."/>
        </authorList>
    </citation>
    <scope>NUCLEOTIDE SEQUENCE [LARGE SCALE GENOMIC DNA]</scope>
    <source>
        <strain evidence="2 3">CAM-8</strain>
    </source>
</reference>
<name>A0A842IAU1_9RHOB</name>
<dbReference type="SUPFAM" id="SSF46894">
    <property type="entry name" value="C-terminal effector domain of the bipartite response regulators"/>
    <property type="match status" value="1"/>
</dbReference>
<evidence type="ECO:0000313" key="2">
    <source>
        <dbReference type="EMBL" id="MBC2836731.1"/>
    </source>
</evidence>
<dbReference type="RefSeq" id="WP_185798342.1">
    <property type="nucleotide sequence ID" value="NZ_JACLQD010000004.1"/>
</dbReference>
<dbReference type="AlphaFoldDB" id="A0A842IAU1"/>
<dbReference type="Gene3D" id="1.10.10.10">
    <property type="entry name" value="Winged helix-like DNA-binding domain superfamily/Winged helix DNA-binding domain"/>
    <property type="match status" value="1"/>
</dbReference>
<dbReference type="EMBL" id="JACLQD010000004">
    <property type="protein sequence ID" value="MBC2836731.1"/>
    <property type="molecule type" value="Genomic_DNA"/>
</dbReference>
<dbReference type="InterPro" id="IPR000792">
    <property type="entry name" value="Tscrpt_reg_LuxR_C"/>
</dbReference>
<dbReference type="InterPro" id="IPR016032">
    <property type="entry name" value="Sig_transdc_resp-reg_C-effctor"/>
</dbReference>
<proteinExistence type="predicted"/>
<accession>A0A842IAU1</accession>
<feature type="domain" description="HTH luxR-type" evidence="1">
    <location>
        <begin position="188"/>
        <end position="253"/>
    </location>
</feature>
<dbReference type="PRINTS" id="PR00038">
    <property type="entry name" value="HTHLUXR"/>
</dbReference>
<organism evidence="2 3">
    <name type="scientific">Paragemmobacter straminiformis</name>
    <dbReference type="NCBI Taxonomy" id="2045119"/>
    <lineage>
        <taxon>Bacteria</taxon>
        <taxon>Pseudomonadati</taxon>
        <taxon>Pseudomonadota</taxon>
        <taxon>Alphaproteobacteria</taxon>
        <taxon>Rhodobacterales</taxon>
        <taxon>Paracoccaceae</taxon>
        <taxon>Paragemmobacter</taxon>
    </lineage>
</organism>
<dbReference type="PROSITE" id="PS50043">
    <property type="entry name" value="HTH_LUXR_2"/>
    <property type="match status" value="1"/>
</dbReference>
<evidence type="ECO:0000313" key="3">
    <source>
        <dbReference type="Proteomes" id="UP000555411"/>
    </source>
</evidence>
<dbReference type="GO" id="GO:0006355">
    <property type="term" value="P:regulation of DNA-templated transcription"/>
    <property type="evidence" value="ECO:0007669"/>
    <property type="project" value="InterPro"/>
</dbReference>
<dbReference type="Proteomes" id="UP000555411">
    <property type="component" value="Unassembled WGS sequence"/>
</dbReference>
<evidence type="ECO:0000259" key="1">
    <source>
        <dbReference type="PROSITE" id="PS50043"/>
    </source>
</evidence>
<comment type="caution">
    <text evidence="2">The sequence shown here is derived from an EMBL/GenBank/DDBJ whole genome shotgun (WGS) entry which is preliminary data.</text>
</comment>